<accession>A0A4U3MF06</accession>
<evidence type="ECO:0000313" key="1">
    <source>
        <dbReference type="EMBL" id="TKK87835.1"/>
    </source>
</evidence>
<dbReference type="Proteomes" id="UP000308705">
    <property type="component" value="Unassembled WGS sequence"/>
</dbReference>
<dbReference type="AlphaFoldDB" id="A0A4U3MF06"/>
<organism evidence="1 2">
    <name type="scientific">Herbidospora galbida</name>
    <dbReference type="NCBI Taxonomy" id="2575442"/>
    <lineage>
        <taxon>Bacteria</taxon>
        <taxon>Bacillati</taxon>
        <taxon>Actinomycetota</taxon>
        <taxon>Actinomycetes</taxon>
        <taxon>Streptosporangiales</taxon>
        <taxon>Streptosporangiaceae</taxon>
        <taxon>Herbidospora</taxon>
    </lineage>
</organism>
<keyword evidence="2" id="KW-1185">Reference proteome</keyword>
<protein>
    <submittedName>
        <fullName evidence="1">Uncharacterized protein</fullName>
    </submittedName>
</protein>
<dbReference type="OrthoDB" id="3533852at2"/>
<name>A0A4U3MF06_9ACTN</name>
<dbReference type="EMBL" id="SZQA01000014">
    <property type="protein sequence ID" value="TKK87835.1"/>
    <property type="molecule type" value="Genomic_DNA"/>
</dbReference>
<comment type="caution">
    <text evidence="1">The sequence shown here is derived from an EMBL/GenBank/DDBJ whole genome shotgun (WGS) entry which is preliminary data.</text>
</comment>
<sequence length="122" mass="13712">MNRIRKAGLGWRSTGNCVDKHRPTCTSLHTVRLGTLLKTIELKRMSGCRLIVTGGTETGHAVGTYSHGNGWKIDLAPSRCLDRYITRKLEPSGKRGDGSQLYVSPEQDLFARESDHWDILFR</sequence>
<evidence type="ECO:0000313" key="2">
    <source>
        <dbReference type="Proteomes" id="UP000308705"/>
    </source>
</evidence>
<reference evidence="1 2" key="1">
    <citation type="submission" date="2019-04" db="EMBL/GenBank/DDBJ databases">
        <title>Herbidospora sp. NEAU-GS14.nov., a novel actinomycete isolated from soil.</title>
        <authorList>
            <person name="Han L."/>
        </authorList>
    </citation>
    <scope>NUCLEOTIDE SEQUENCE [LARGE SCALE GENOMIC DNA]</scope>
    <source>
        <strain evidence="1 2">NEAU-GS14</strain>
    </source>
</reference>
<gene>
    <name evidence="1" type="ORF">FDA94_15995</name>
</gene>
<proteinExistence type="predicted"/>